<evidence type="ECO:0000256" key="3">
    <source>
        <dbReference type="ARBA" id="ARBA00022989"/>
    </source>
</evidence>
<feature type="domain" description="Major facilitator superfamily (MFS) profile" evidence="6">
    <location>
        <begin position="75"/>
        <end position="234"/>
    </location>
</feature>
<keyword evidence="8" id="KW-1185">Reference proteome</keyword>
<dbReference type="PANTHER" id="PTHR11662">
    <property type="entry name" value="SOLUTE CARRIER FAMILY 17"/>
    <property type="match status" value="1"/>
</dbReference>
<evidence type="ECO:0000256" key="2">
    <source>
        <dbReference type="ARBA" id="ARBA00022692"/>
    </source>
</evidence>
<evidence type="ECO:0000256" key="5">
    <source>
        <dbReference type="SAM" id="Phobius"/>
    </source>
</evidence>
<name>A0A8J5JRA2_HOMAM</name>
<gene>
    <name evidence="7" type="primary">Slc17A5-L6</name>
    <name evidence="7" type="ORF">Hamer_G021311</name>
</gene>
<keyword evidence="3 5" id="KW-1133">Transmembrane helix</keyword>
<dbReference type="InterPro" id="IPR036259">
    <property type="entry name" value="MFS_trans_sf"/>
</dbReference>
<dbReference type="GO" id="GO:0006820">
    <property type="term" value="P:monoatomic anion transport"/>
    <property type="evidence" value="ECO:0007669"/>
    <property type="project" value="TreeGrafter"/>
</dbReference>
<evidence type="ECO:0000256" key="4">
    <source>
        <dbReference type="ARBA" id="ARBA00023136"/>
    </source>
</evidence>
<keyword evidence="4 5" id="KW-0472">Membrane</keyword>
<evidence type="ECO:0000256" key="1">
    <source>
        <dbReference type="ARBA" id="ARBA00004141"/>
    </source>
</evidence>
<evidence type="ECO:0000259" key="6">
    <source>
        <dbReference type="PROSITE" id="PS50850"/>
    </source>
</evidence>
<accession>A0A8J5JRA2</accession>
<evidence type="ECO:0000313" key="8">
    <source>
        <dbReference type="Proteomes" id="UP000747542"/>
    </source>
</evidence>
<comment type="subcellular location">
    <subcellularLocation>
        <location evidence="1">Membrane</location>
        <topology evidence="1">Multi-pass membrane protein</topology>
    </subcellularLocation>
</comment>
<organism evidence="7 8">
    <name type="scientific">Homarus americanus</name>
    <name type="common">American lobster</name>
    <dbReference type="NCBI Taxonomy" id="6706"/>
    <lineage>
        <taxon>Eukaryota</taxon>
        <taxon>Metazoa</taxon>
        <taxon>Ecdysozoa</taxon>
        <taxon>Arthropoda</taxon>
        <taxon>Crustacea</taxon>
        <taxon>Multicrustacea</taxon>
        <taxon>Malacostraca</taxon>
        <taxon>Eumalacostraca</taxon>
        <taxon>Eucarida</taxon>
        <taxon>Decapoda</taxon>
        <taxon>Pleocyemata</taxon>
        <taxon>Astacidea</taxon>
        <taxon>Nephropoidea</taxon>
        <taxon>Nephropidae</taxon>
        <taxon>Homarus</taxon>
    </lineage>
</organism>
<dbReference type="Proteomes" id="UP000747542">
    <property type="component" value="Unassembled WGS sequence"/>
</dbReference>
<feature type="non-terminal residue" evidence="7">
    <location>
        <position position="1"/>
    </location>
</feature>
<evidence type="ECO:0000313" key="7">
    <source>
        <dbReference type="EMBL" id="KAG7160653.1"/>
    </source>
</evidence>
<dbReference type="Gene3D" id="1.20.1250.20">
    <property type="entry name" value="MFS general substrate transporter like domains"/>
    <property type="match status" value="1"/>
</dbReference>
<dbReference type="InterPro" id="IPR020846">
    <property type="entry name" value="MFS_dom"/>
</dbReference>
<feature type="non-terminal residue" evidence="7">
    <location>
        <position position="234"/>
    </location>
</feature>
<dbReference type="PROSITE" id="PS50850">
    <property type="entry name" value="MFS"/>
    <property type="match status" value="1"/>
</dbReference>
<feature type="transmembrane region" description="Helical" evidence="5">
    <location>
        <begin position="69"/>
        <end position="96"/>
    </location>
</feature>
<dbReference type="SUPFAM" id="SSF103473">
    <property type="entry name" value="MFS general substrate transporter"/>
    <property type="match status" value="1"/>
</dbReference>
<dbReference type="AlphaFoldDB" id="A0A8J5JRA2"/>
<reference evidence="7" key="1">
    <citation type="journal article" date="2021" name="Sci. Adv.">
        <title>The American lobster genome reveals insights on longevity, neural, and immune adaptations.</title>
        <authorList>
            <person name="Polinski J.M."/>
            <person name="Zimin A.V."/>
            <person name="Clark K.F."/>
            <person name="Kohn A.B."/>
            <person name="Sadowski N."/>
            <person name="Timp W."/>
            <person name="Ptitsyn A."/>
            <person name="Khanna P."/>
            <person name="Romanova D.Y."/>
            <person name="Williams P."/>
            <person name="Greenwood S.J."/>
            <person name="Moroz L.L."/>
            <person name="Walt D.R."/>
            <person name="Bodnar A.G."/>
        </authorList>
    </citation>
    <scope>NUCLEOTIDE SEQUENCE</scope>
    <source>
        <strain evidence="7">GMGI-L3</strain>
    </source>
</reference>
<dbReference type="PANTHER" id="PTHR11662:SF399">
    <property type="entry name" value="FI19708P1-RELATED"/>
    <property type="match status" value="1"/>
</dbReference>
<dbReference type="EMBL" id="JAHLQT010031136">
    <property type="protein sequence ID" value="KAG7160653.1"/>
    <property type="molecule type" value="Genomic_DNA"/>
</dbReference>
<dbReference type="InterPro" id="IPR050382">
    <property type="entry name" value="MFS_Na/Anion_cotransporter"/>
</dbReference>
<dbReference type="GO" id="GO:0016020">
    <property type="term" value="C:membrane"/>
    <property type="evidence" value="ECO:0007669"/>
    <property type="project" value="UniProtKB-SubCell"/>
</dbReference>
<keyword evidence="2 5" id="KW-0812">Transmembrane</keyword>
<feature type="transmembrane region" description="Helical" evidence="5">
    <location>
        <begin position="164"/>
        <end position="181"/>
    </location>
</feature>
<protein>
    <submittedName>
        <fullName evidence="7">Sialin-like 6</fullName>
    </submittedName>
</protein>
<comment type="caution">
    <text evidence="7">The sequence shown here is derived from an EMBL/GenBank/DDBJ whole genome shotgun (WGS) entry which is preliminary data.</text>
</comment>
<feature type="transmembrane region" description="Helical" evidence="5">
    <location>
        <begin position="193"/>
        <end position="212"/>
    </location>
</feature>
<sequence length="234" mass="25743">LIYRCPSLIYRCLSLIYRCPSLIYRCLSLIYRCLSLIYRCLSLIYRCLNLTRMAKTRRRECFTLPARVSLALLTSAGVVALYLVRVNFSVAIVAMVRTASPNTNYTTTTAPHTAFCSTLNQVNRSVSGEEAVDVKLESSGNSSQTNNTAQDFSDTMVLTGTERGLVLGGFFYGYCLTCILGGRLGELYGTKRVFGGAILIGGVLTLFTPLAARSHYVVLMLLRTVIGLSQVRGL</sequence>
<proteinExistence type="predicted"/>
<dbReference type="GO" id="GO:0022857">
    <property type="term" value="F:transmembrane transporter activity"/>
    <property type="evidence" value="ECO:0007669"/>
    <property type="project" value="InterPro"/>
</dbReference>